<dbReference type="OrthoDB" id="5290767at2"/>
<reference evidence="3 4" key="1">
    <citation type="submission" date="2015-09" db="EMBL/GenBank/DDBJ databases">
        <title>Sorangium comparison.</title>
        <authorList>
            <person name="Zaburannyi N."/>
            <person name="Bunk B."/>
            <person name="Overmann J."/>
            <person name="Mueller R."/>
        </authorList>
    </citation>
    <scope>NUCLEOTIDE SEQUENCE [LARGE SCALE GENOMIC DNA]</scope>
    <source>
        <strain evidence="3 4">So ce26</strain>
    </source>
</reference>
<feature type="domain" description="DUF2169" evidence="2">
    <location>
        <begin position="25"/>
        <end position="301"/>
    </location>
</feature>
<dbReference type="InterPro" id="IPR018683">
    <property type="entry name" value="DUF2169"/>
</dbReference>
<accession>A0A2L0EL27</accession>
<name>A0A2L0EL27_SORCE</name>
<organism evidence="3 4">
    <name type="scientific">Sorangium cellulosum</name>
    <name type="common">Polyangium cellulosum</name>
    <dbReference type="NCBI Taxonomy" id="56"/>
    <lineage>
        <taxon>Bacteria</taxon>
        <taxon>Pseudomonadati</taxon>
        <taxon>Myxococcota</taxon>
        <taxon>Polyangia</taxon>
        <taxon>Polyangiales</taxon>
        <taxon>Polyangiaceae</taxon>
        <taxon>Sorangium</taxon>
    </lineage>
</organism>
<evidence type="ECO:0000259" key="2">
    <source>
        <dbReference type="Pfam" id="PF09937"/>
    </source>
</evidence>
<gene>
    <name evidence="3" type="ORF">SOCE26_013920</name>
</gene>
<dbReference type="Pfam" id="PF09937">
    <property type="entry name" value="DUF2169"/>
    <property type="match status" value="1"/>
</dbReference>
<proteinExistence type="predicted"/>
<dbReference type="AlphaFoldDB" id="A0A2L0EL27"/>
<feature type="region of interest" description="Disordered" evidence="1">
    <location>
        <begin position="339"/>
        <end position="404"/>
    </location>
</feature>
<dbReference type="EMBL" id="CP012673">
    <property type="protein sequence ID" value="AUX39997.1"/>
    <property type="molecule type" value="Genomic_DNA"/>
</dbReference>
<sequence>MDVVALGPLCTASLLWRRSRGGWAQTVVCKATFNLLPDVCSLADEQERPNDNDKHWDGDPARSLYSPGELVPFKPRADVLLVGNAFAPRKEPVRALVARLAIGSVDKSIEIYCDRAWTAEGKLHEGAWFSSMPLRYERAAGGPETWNPVGMGHPGRLDAQGLVRIPNLQPRGFRLTDRSTRIPPVGFGPIAPHWPERARKLANRTAWSERDWHRLPMPEDLDTTWFNAAPADQQIEAIRGDERLVLENLHREHARLETALAGLRACACVEPGDGSGAREIPMSCDTLWIDTDRALYTLTWRGVVPLQYPEQPGRILVATVERGRSVDWADLKRRGPDVIKDGTGTVDLRDEWGTQRLDSRSHSMAAGSAGQSPLPFARSPAPSQPEATPLLPPPPVPPPGLAPLGNAGLEASAARLSLGEAAVLGKAVAAPLVASAQLAAADLGPLEPVLPAAPKPKPKIGAWVPPGSTPENGVDARAGSGAGVSKREAAGVEGGRAPVAIPVPAPSRPAASSHGADVIELLWFDPEQLARIRKHPAWKKLIADVKARARDDEINDAEPREKRQEAKDRRDVLAVLRGGDPAGVAGLAEELAAAMEDGTFAPPLVLVDGVLEFPFDEKQTLEATMALVAPFTAGDKRLKEQSDTIGELLKSPWLEKGSAGLDGYTTRLREAFVQTARGLPPGYLEAHTERLLLEQRHYQKRTVLGQGWIRALLTPVGAGAGGGAGAGEAIPMYLPERLAKELPMFQRFRARAVVEVRLQLDQFEAHPSALRAVALGRVVGRPGRM</sequence>
<feature type="compositionally biased region" description="Pro residues" evidence="1">
    <location>
        <begin position="390"/>
        <end position="401"/>
    </location>
</feature>
<evidence type="ECO:0000256" key="1">
    <source>
        <dbReference type="SAM" id="MobiDB-lite"/>
    </source>
</evidence>
<dbReference type="Proteomes" id="UP000238348">
    <property type="component" value="Chromosome"/>
</dbReference>
<feature type="compositionally biased region" description="Basic and acidic residues" evidence="1">
    <location>
        <begin position="347"/>
        <end position="361"/>
    </location>
</feature>
<evidence type="ECO:0000313" key="3">
    <source>
        <dbReference type="EMBL" id="AUX39997.1"/>
    </source>
</evidence>
<dbReference type="RefSeq" id="WP_159396726.1">
    <property type="nucleotide sequence ID" value="NZ_CP012673.1"/>
</dbReference>
<evidence type="ECO:0000313" key="4">
    <source>
        <dbReference type="Proteomes" id="UP000238348"/>
    </source>
</evidence>
<protein>
    <recommendedName>
        <fullName evidence="2">DUF2169 domain-containing protein</fullName>
    </recommendedName>
</protein>
<feature type="region of interest" description="Disordered" evidence="1">
    <location>
        <begin position="466"/>
        <end position="498"/>
    </location>
</feature>